<accession>A0A2S7WBV8</accession>
<organism evidence="3 4">
    <name type="scientific">Polaribacter gangjinensis</name>
    <dbReference type="NCBI Taxonomy" id="574710"/>
    <lineage>
        <taxon>Bacteria</taxon>
        <taxon>Pseudomonadati</taxon>
        <taxon>Bacteroidota</taxon>
        <taxon>Flavobacteriia</taxon>
        <taxon>Flavobacteriales</taxon>
        <taxon>Flavobacteriaceae</taxon>
    </lineage>
</organism>
<dbReference type="EMBL" id="MSCL01000001">
    <property type="protein sequence ID" value="PQJ75109.1"/>
    <property type="molecule type" value="Genomic_DNA"/>
</dbReference>
<evidence type="ECO:0000259" key="2">
    <source>
        <dbReference type="Pfam" id="PF09834"/>
    </source>
</evidence>
<comment type="caution">
    <text evidence="3">The sequence shown here is derived from an EMBL/GenBank/DDBJ whole genome shotgun (WGS) entry which is preliminary data.</text>
</comment>
<proteinExistence type="predicted"/>
<dbReference type="Pfam" id="PF09834">
    <property type="entry name" value="DUF2061"/>
    <property type="match status" value="1"/>
</dbReference>
<evidence type="ECO:0000313" key="4">
    <source>
        <dbReference type="Proteomes" id="UP000237608"/>
    </source>
</evidence>
<reference evidence="3 4" key="1">
    <citation type="submission" date="2016-12" db="EMBL/GenBank/DDBJ databases">
        <title>Trade-off between light-utilization and light-protection in marine flavobacteria.</title>
        <authorList>
            <person name="Kumagai Y."/>
            <person name="Yoshizawa S."/>
            <person name="Kogure K."/>
            <person name="Iwasaki W."/>
        </authorList>
    </citation>
    <scope>NUCLEOTIDE SEQUENCE [LARGE SCALE GENOMIC DNA]</scope>
    <source>
        <strain evidence="3 4">KCTC 22729</strain>
    </source>
</reference>
<feature type="compositionally biased region" description="Basic and acidic residues" evidence="1">
    <location>
        <begin position="16"/>
        <end position="26"/>
    </location>
</feature>
<evidence type="ECO:0000256" key="1">
    <source>
        <dbReference type="SAM" id="MobiDB-lite"/>
    </source>
</evidence>
<evidence type="ECO:0000313" key="3">
    <source>
        <dbReference type="EMBL" id="PQJ75109.1"/>
    </source>
</evidence>
<keyword evidence="4" id="KW-1185">Reference proteome</keyword>
<protein>
    <recommendedName>
        <fullName evidence="2">DUF2061 domain-containing protein</fullName>
    </recommendedName>
</protein>
<dbReference type="RefSeq" id="WP_105046250.1">
    <property type="nucleotide sequence ID" value="NZ_CP150662.1"/>
</dbReference>
<sequence>MIASEMIFSKTTSKTSFEEDKKSEKPLRSVVKAISWRIVGTIDTLIISFFITQKISLAASIASLEVLTKMVLYFFHERIWNTVKWGKK</sequence>
<dbReference type="Proteomes" id="UP000237608">
    <property type="component" value="Unassembled WGS sequence"/>
</dbReference>
<name>A0A2S7WBV8_9FLAO</name>
<gene>
    <name evidence="3" type="ORF">BTO13_07535</name>
</gene>
<feature type="domain" description="DUF2061" evidence="2">
    <location>
        <begin position="30"/>
        <end position="81"/>
    </location>
</feature>
<dbReference type="AlphaFoldDB" id="A0A2S7WBV8"/>
<dbReference type="InterPro" id="IPR018638">
    <property type="entry name" value="DUF2061_membrane"/>
</dbReference>
<dbReference type="OrthoDB" id="197461at2"/>
<feature type="region of interest" description="Disordered" evidence="1">
    <location>
        <begin position="1"/>
        <end position="26"/>
    </location>
</feature>